<dbReference type="SUPFAM" id="SSF46785">
    <property type="entry name" value="Winged helix' DNA-binding domain"/>
    <property type="match status" value="1"/>
</dbReference>
<name>A0AAD1W540_PELCU</name>
<dbReference type="GO" id="GO:0009653">
    <property type="term" value="P:anatomical structure morphogenesis"/>
    <property type="evidence" value="ECO:0007669"/>
    <property type="project" value="TreeGrafter"/>
</dbReference>
<evidence type="ECO:0000256" key="1">
    <source>
        <dbReference type="ARBA" id="ARBA00004123"/>
    </source>
</evidence>
<dbReference type="InterPro" id="IPR050211">
    <property type="entry name" value="FOX_domain-containing"/>
</dbReference>
<dbReference type="InterPro" id="IPR036390">
    <property type="entry name" value="WH_DNA-bd_sf"/>
</dbReference>
<keyword evidence="5 6" id="KW-0539">Nucleus</keyword>
<dbReference type="GO" id="GO:0005634">
    <property type="term" value="C:nucleus"/>
    <property type="evidence" value="ECO:0007669"/>
    <property type="project" value="UniProtKB-SubCell"/>
</dbReference>
<dbReference type="GO" id="GO:0030154">
    <property type="term" value="P:cell differentiation"/>
    <property type="evidence" value="ECO:0007669"/>
    <property type="project" value="TreeGrafter"/>
</dbReference>
<dbReference type="PANTHER" id="PTHR11829">
    <property type="entry name" value="FORKHEAD BOX PROTEIN"/>
    <property type="match status" value="1"/>
</dbReference>
<keyword evidence="4" id="KW-0804">Transcription</keyword>
<proteinExistence type="predicted"/>
<dbReference type="GO" id="GO:0000978">
    <property type="term" value="F:RNA polymerase II cis-regulatory region sequence-specific DNA binding"/>
    <property type="evidence" value="ECO:0007669"/>
    <property type="project" value="TreeGrafter"/>
</dbReference>
<evidence type="ECO:0000256" key="4">
    <source>
        <dbReference type="ARBA" id="ARBA00023163"/>
    </source>
</evidence>
<dbReference type="PANTHER" id="PTHR11829:SF142">
    <property type="entry name" value="FORK-HEAD DOMAIN-CONTAINING PROTEIN"/>
    <property type="match status" value="1"/>
</dbReference>
<dbReference type="EMBL" id="OW240916">
    <property type="protein sequence ID" value="CAH2292269.1"/>
    <property type="molecule type" value="Genomic_DNA"/>
</dbReference>
<evidence type="ECO:0000259" key="8">
    <source>
        <dbReference type="PROSITE" id="PS50039"/>
    </source>
</evidence>
<dbReference type="Proteomes" id="UP001295444">
    <property type="component" value="Chromosome 05"/>
</dbReference>
<feature type="compositionally biased region" description="Basic and acidic residues" evidence="7">
    <location>
        <begin position="113"/>
        <end position="128"/>
    </location>
</feature>
<dbReference type="GO" id="GO:0000981">
    <property type="term" value="F:DNA-binding transcription factor activity, RNA polymerase II-specific"/>
    <property type="evidence" value="ECO:0007669"/>
    <property type="project" value="TreeGrafter"/>
</dbReference>
<evidence type="ECO:0000256" key="7">
    <source>
        <dbReference type="SAM" id="MobiDB-lite"/>
    </source>
</evidence>
<reference evidence="9" key="1">
    <citation type="submission" date="2022-03" db="EMBL/GenBank/DDBJ databases">
        <authorList>
            <person name="Alioto T."/>
            <person name="Alioto T."/>
            <person name="Gomez Garrido J."/>
        </authorList>
    </citation>
    <scope>NUCLEOTIDE SEQUENCE</scope>
</reference>
<feature type="compositionally biased region" description="Polar residues" evidence="7">
    <location>
        <begin position="36"/>
        <end position="66"/>
    </location>
</feature>
<comment type="subcellular location">
    <subcellularLocation>
        <location evidence="1 6">Nucleus</location>
    </subcellularLocation>
</comment>
<dbReference type="InterPro" id="IPR030456">
    <property type="entry name" value="TF_fork_head_CS_2"/>
</dbReference>
<feature type="compositionally biased region" description="Polar residues" evidence="7">
    <location>
        <begin position="129"/>
        <end position="139"/>
    </location>
</feature>
<protein>
    <submittedName>
        <fullName evidence="9">Forkhead box D3-like</fullName>
    </submittedName>
</protein>
<evidence type="ECO:0000256" key="6">
    <source>
        <dbReference type="PROSITE-ProRule" id="PRU00089"/>
    </source>
</evidence>
<dbReference type="CDD" id="cd20035">
    <property type="entry name" value="FH_FOXQ2-like"/>
    <property type="match status" value="1"/>
</dbReference>
<dbReference type="SMART" id="SM00339">
    <property type="entry name" value="FH"/>
    <property type="match status" value="1"/>
</dbReference>
<sequence length="315" mass="36216">MPSAARVLGASFLIDSLIRRTPGHQHNTFQDLKSLTRSSQSDEVVEVPQSTPTPELTARTAENSQPGKKLWIQEDNPSKVKAECTNASQFKNELDIPKRQKSDGREWAPGNIHSEEKPELFDTNHLKDNTGTSKSNNSEILSMKVPEKPNHSYIALISRAILSSPEKRLQLSDIYQWIMESYPYYHNQEKSWRNSVRHNLSLNECFIKAGRSDNGKGHYWAVHPANLEAFSRGDYQRRRARRRVRRVSSILGHQPHFPSCTLCCFHQQLCICCPPLNPHSSLPQIYPLTEQPSQQTRWPFPMPVLWPFHQMPPYV</sequence>
<accession>A0AAD1W540</accession>
<feature type="region of interest" description="Disordered" evidence="7">
    <location>
        <begin position="97"/>
        <end position="139"/>
    </location>
</feature>
<keyword evidence="2" id="KW-0805">Transcription regulation</keyword>
<organism evidence="9 10">
    <name type="scientific">Pelobates cultripes</name>
    <name type="common">Western spadefoot toad</name>
    <dbReference type="NCBI Taxonomy" id="61616"/>
    <lineage>
        <taxon>Eukaryota</taxon>
        <taxon>Metazoa</taxon>
        <taxon>Chordata</taxon>
        <taxon>Craniata</taxon>
        <taxon>Vertebrata</taxon>
        <taxon>Euteleostomi</taxon>
        <taxon>Amphibia</taxon>
        <taxon>Batrachia</taxon>
        <taxon>Anura</taxon>
        <taxon>Pelobatoidea</taxon>
        <taxon>Pelobatidae</taxon>
        <taxon>Pelobates</taxon>
    </lineage>
</organism>
<dbReference type="FunFam" id="1.10.10.10:FF:000352">
    <property type="entry name" value="Forkhead box Q2"/>
    <property type="match status" value="1"/>
</dbReference>
<keyword evidence="10" id="KW-1185">Reference proteome</keyword>
<feature type="compositionally biased region" description="Basic and acidic residues" evidence="7">
    <location>
        <begin position="97"/>
        <end position="106"/>
    </location>
</feature>
<dbReference type="PROSITE" id="PS00658">
    <property type="entry name" value="FORK_HEAD_2"/>
    <property type="match status" value="1"/>
</dbReference>
<evidence type="ECO:0000256" key="5">
    <source>
        <dbReference type="ARBA" id="ARBA00023242"/>
    </source>
</evidence>
<dbReference type="InterPro" id="IPR001766">
    <property type="entry name" value="Fork_head_dom"/>
</dbReference>
<keyword evidence="3 6" id="KW-0238">DNA-binding</keyword>
<dbReference type="PRINTS" id="PR00053">
    <property type="entry name" value="FORKHEAD"/>
</dbReference>
<dbReference type="Pfam" id="PF00250">
    <property type="entry name" value="Forkhead"/>
    <property type="match status" value="1"/>
</dbReference>
<dbReference type="AlphaFoldDB" id="A0AAD1W540"/>
<feature type="region of interest" description="Disordered" evidence="7">
    <location>
        <begin position="36"/>
        <end position="69"/>
    </location>
</feature>
<feature type="DNA-binding region" description="Fork-head" evidence="6">
    <location>
        <begin position="148"/>
        <end position="240"/>
    </location>
</feature>
<dbReference type="InterPro" id="IPR036388">
    <property type="entry name" value="WH-like_DNA-bd_sf"/>
</dbReference>
<evidence type="ECO:0000313" key="9">
    <source>
        <dbReference type="EMBL" id="CAH2292269.1"/>
    </source>
</evidence>
<evidence type="ECO:0000256" key="3">
    <source>
        <dbReference type="ARBA" id="ARBA00023125"/>
    </source>
</evidence>
<feature type="domain" description="Fork-head" evidence="8">
    <location>
        <begin position="148"/>
        <end position="240"/>
    </location>
</feature>
<gene>
    <name evidence="9" type="ORF">PECUL_23A052846</name>
</gene>
<evidence type="ECO:0000313" key="10">
    <source>
        <dbReference type="Proteomes" id="UP001295444"/>
    </source>
</evidence>
<dbReference type="InterPro" id="IPR047519">
    <property type="entry name" value="FH_FOXQ2-like"/>
</dbReference>
<dbReference type="PROSITE" id="PS50039">
    <property type="entry name" value="FORK_HEAD_3"/>
    <property type="match status" value="1"/>
</dbReference>
<evidence type="ECO:0000256" key="2">
    <source>
        <dbReference type="ARBA" id="ARBA00023015"/>
    </source>
</evidence>
<dbReference type="Gene3D" id="1.10.10.10">
    <property type="entry name" value="Winged helix-like DNA-binding domain superfamily/Winged helix DNA-binding domain"/>
    <property type="match status" value="1"/>
</dbReference>